<dbReference type="NCBIfam" id="TIGR01841">
    <property type="entry name" value="phasin"/>
    <property type="match status" value="1"/>
</dbReference>
<sequence length="114" mass="12116">MMKTACEAQFAAMAELTEAALDGMVKATNLNLDAMKASMTASANASQQMMSATTPQEWLLLRSAQMRPAAEQACHYGHHMADIVSCTQAEMLRGAATHAAKTVDKMHALSTGAK</sequence>
<name>A0A127QJ26_9BURK</name>
<accession>A0A127QJ26</accession>
<evidence type="ECO:0000313" key="2">
    <source>
        <dbReference type="EMBL" id="AMP10043.1"/>
    </source>
</evidence>
<evidence type="ECO:0000259" key="1">
    <source>
        <dbReference type="Pfam" id="PF09361"/>
    </source>
</evidence>
<organism evidence="2 3">
    <name type="scientific">Collimonas arenae</name>
    <dbReference type="NCBI Taxonomy" id="279058"/>
    <lineage>
        <taxon>Bacteria</taxon>
        <taxon>Pseudomonadati</taxon>
        <taxon>Pseudomonadota</taxon>
        <taxon>Betaproteobacteria</taxon>
        <taxon>Burkholderiales</taxon>
        <taxon>Oxalobacteraceae</taxon>
        <taxon>Collimonas</taxon>
    </lineage>
</organism>
<dbReference type="InterPro" id="IPR010127">
    <property type="entry name" value="Phasin_subfam-1"/>
</dbReference>
<feature type="domain" description="Phasin" evidence="1">
    <location>
        <begin position="4"/>
        <end position="95"/>
    </location>
</feature>
<protein>
    <submittedName>
        <fullName evidence="2">Phasin family domain protein</fullName>
    </submittedName>
</protein>
<proteinExistence type="predicted"/>
<dbReference type="AlphaFoldDB" id="A0A127QJ26"/>
<keyword evidence="3" id="KW-1185">Reference proteome</keyword>
<dbReference type="Proteomes" id="UP000071778">
    <property type="component" value="Chromosome"/>
</dbReference>
<dbReference type="Pfam" id="PF09361">
    <property type="entry name" value="Phasin_2"/>
    <property type="match status" value="1"/>
</dbReference>
<dbReference type="InterPro" id="IPR018968">
    <property type="entry name" value="Phasin"/>
</dbReference>
<dbReference type="PATRIC" id="fig|279058.18.peg.2260"/>
<reference evidence="2 3" key="1">
    <citation type="submission" date="2015-11" db="EMBL/GenBank/DDBJ databases">
        <title>Exploring the genomic traits of fungus-feeding bacterial genus Collimonas.</title>
        <authorList>
            <person name="Song C."/>
            <person name="Schmidt R."/>
            <person name="de Jager V."/>
            <person name="Krzyzanowska D."/>
            <person name="Jongedijk E."/>
            <person name="Cankar K."/>
            <person name="Beekwilder J."/>
            <person name="van Veen A."/>
            <person name="de Boer W."/>
            <person name="van Veen J.A."/>
            <person name="Garbeva P."/>
        </authorList>
    </citation>
    <scope>NUCLEOTIDE SEQUENCE [LARGE SCALE GENOMIC DNA]</scope>
    <source>
        <strain evidence="2 3">Ter282</strain>
    </source>
</reference>
<dbReference type="EMBL" id="CP013235">
    <property type="protein sequence ID" value="AMP10043.1"/>
    <property type="molecule type" value="Genomic_DNA"/>
</dbReference>
<evidence type="ECO:0000313" key="3">
    <source>
        <dbReference type="Proteomes" id="UP000071778"/>
    </source>
</evidence>
<gene>
    <name evidence="2" type="ORF">CAter282_2293</name>
</gene>